<dbReference type="GeneID" id="115628787"/>
<proteinExistence type="predicted"/>
<evidence type="ECO:0000259" key="2">
    <source>
        <dbReference type="PROSITE" id="PS50158"/>
    </source>
</evidence>
<evidence type="ECO:0000256" key="1">
    <source>
        <dbReference type="PROSITE-ProRule" id="PRU00047"/>
    </source>
</evidence>
<organism evidence="3 4">
    <name type="scientific">Drosophila lebanonensis</name>
    <name type="common">Fruit fly</name>
    <name type="synonym">Scaptodrosophila lebanonensis</name>
    <dbReference type="NCBI Taxonomy" id="7225"/>
    <lineage>
        <taxon>Eukaryota</taxon>
        <taxon>Metazoa</taxon>
        <taxon>Ecdysozoa</taxon>
        <taxon>Arthropoda</taxon>
        <taxon>Hexapoda</taxon>
        <taxon>Insecta</taxon>
        <taxon>Pterygota</taxon>
        <taxon>Neoptera</taxon>
        <taxon>Endopterygota</taxon>
        <taxon>Diptera</taxon>
        <taxon>Brachycera</taxon>
        <taxon>Muscomorpha</taxon>
        <taxon>Ephydroidea</taxon>
        <taxon>Drosophilidae</taxon>
        <taxon>Scaptodrosophila</taxon>
    </lineage>
</organism>
<dbReference type="OrthoDB" id="7859967at2759"/>
<feature type="domain" description="CCHC-type" evidence="2">
    <location>
        <begin position="157"/>
        <end position="173"/>
    </location>
</feature>
<accession>A0A6J2U076</accession>
<gene>
    <name evidence="4" type="primary">LOC115628787</name>
</gene>
<dbReference type="InterPro" id="IPR001878">
    <property type="entry name" value="Znf_CCHC"/>
</dbReference>
<protein>
    <submittedName>
        <fullName evidence="4">Uncharacterized protein LOC115628787 isoform X2</fullName>
    </submittedName>
</protein>
<dbReference type="Gene3D" id="4.10.60.10">
    <property type="entry name" value="Zinc finger, CCHC-type"/>
    <property type="match status" value="1"/>
</dbReference>
<dbReference type="RefSeq" id="XP_030380863.1">
    <property type="nucleotide sequence ID" value="XM_030525003.1"/>
</dbReference>
<dbReference type="PROSITE" id="PS50158">
    <property type="entry name" value="ZF_CCHC"/>
    <property type="match status" value="2"/>
</dbReference>
<dbReference type="SUPFAM" id="SSF57756">
    <property type="entry name" value="Retrovirus zinc finger-like domains"/>
    <property type="match status" value="1"/>
</dbReference>
<dbReference type="InterPro" id="IPR036875">
    <property type="entry name" value="Znf_CCHC_sf"/>
</dbReference>
<evidence type="ECO:0000313" key="3">
    <source>
        <dbReference type="Proteomes" id="UP000504634"/>
    </source>
</evidence>
<keyword evidence="3" id="KW-1185">Reference proteome</keyword>
<evidence type="ECO:0000313" key="4">
    <source>
        <dbReference type="RefSeq" id="XP_030380863.1"/>
    </source>
</evidence>
<dbReference type="Proteomes" id="UP000504634">
    <property type="component" value="Unplaced"/>
</dbReference>
<dbReference type="Pfam" id="PF00098">
    <property type="entry name" value="zf-CCHC"/>
    <property type="match status" value="2"/>
</dbReference>
<sequence length="214" mass="25144">MYNLDENNVRALIANRLKGKDVKWLQSRNDLLTIPINELLNEMETVFQNRESLLSLKRKFEKKTWQLNESFQEYFYEKLILSTKLNVDKIELLEHIIDGIPNYNLRTQARMQRFKNTTELLDAFKSIQLKPDYTHKMDNKQNIEPSANANSRQMVVKCFNCNSKGHMAPECRKPKRTPGACFVCNEMGHISINCSKRNDLELRENMKANNQNTN</sequence>
<dbReference type="AlphaFoldDB" id="A0A6J2U076"/>
<dbReference type="GO" id="GO:0003676">
    <property type="term" value="F:nucleic acid binding"/>
    <property type="evidence" value="ECO:0007669"/>
    <property type="project" value="InterPro"/>
</dbReference>
<reference evidence="4" key="1">
    <citation type="submission" date="2025-08" db="UniProtKB">
        <authorList>
            <consortium name="RefSeq"/>
        </authorList>
    </citation>
    <scope>IDENTIFICATION</scope>
    <source>
        <strain evidence="4">11010-0011.00</strain>
        <tissue evidence="4">Whole body</tissue>
    </source>
</reference>
<dbReference type="GO" id="GO:0008270">
    <property type="term" value="F:zinc ion binding"/>
    <property type="evidence" value="ECO:0007669"/>
    <property type="project" value="UniProtKB-KW"/>
</dbReference>
<keyword evidence="1" id="KW-0863">Zinc-finger</keyword>
<name>A0A6J2U076_DROLE</name>
<dbReference type="SMART" id="SM00343">
    <property type="entry name" value="ZnF_C2HC"/>
    <property type="match status" value="2"/>
</dbReference>
<feature type="domain" description="CCHC-type" evidence="2">
    <location>
        <begin position="181"/>
        <end position="196"/>
    </location>
</feature>
<keyword evidence="1" id="KW-0479">Metal-binding</keyword>
<keyword evidence="1" id="KW-0862">Zinc</keyword>